<keyword evidence="2" id="KW-0472">Membrane</keyword>
<keyword evidence="2" id="KW-1133">Transmembrane helix</keyword>
<organism evidence="3 4">
    <name type="scientific">Paenibacillus lentus</name>
    <dbReference type="NCBI Taxonomy" id="1338368"/>
    <lineage>
        <taxon>Bacteria</taxon>
        <taxon>Bacillati</taxon>
        <taxon>Bacillota</taxon>
        <taxon>Bacilli</taxon>
        <taxon>Bacillales</taxon>
        <taxon>Paenibacillaceae</taxon>
        <taxon>Paenibacillus</taxon>
    </lineage>
</organism>
<dbReference type="RefSeq" id="WP_125081009.1">
    <property type="nucleotide sequence ID" value="NZ_CP034248.1"/>
</dbReference>
<gene>
    <name evidence="3" type="ORF">EIM92_00590</name>
</gene>
<name>A0A3Q8S8K4_9BACL</name>
<evidence type="ECO:0000256" key="1">
    <source>
        <dbReference type="SAM" id="Coils"/>
    </source>
</evidence>
<keyword evidence="2" id="KW-0812">Transmembrane</keyword>
<reference evidence="3 4" key="1">
    <citation type="submission" date="2018-11" db="EMBL/GenBank/DDBJ databases">
        <title>Genome sequencing of Paenibacillus lentus DSM25539(T).</title>
        <authorList>
            <person name="Kook J.-K."/>
            <person name="Park S.-N."/>
            <person name="Lim Y.K."/>
        </authorList>
    </citation>
    <scope>NUCLEOTIDE SEQUENCE [LARGE SCALE GENOMIC DNA]</scope>
    <source>
        <strain evidence="3 4">DSM 25539</strain>
    </source>
</reference>
<dbReference type="OrthoDB" id="2678845at2"/>
<accession>A0A3Q8S8K4</accession>
<keyword evidence="1" id="KW-0175">Coiled coil</keyword>
<dbReference type="EMBL" id="CP034248">
    <property type="protein sequence ID" value="AZK44872.1"/>
    <property type="molecule type" value="Genomic_DNA"/>
</dbReference>
<proteinExistence type="predicted"/>
<feature type="coiled-coil region" evidence="1">
    <location>
        <begin position="49"/>
        <end position="97"/>
    </location>
</feature>
<keyword evidence="4" id="KW-1185">Reference proteome</keyword>
<evidence type="ECO:0000313" key="3">
    <source>
        <dbReference type="EMBL" id="AZK44872.1"/>
    </source>
</evidence>
<dbReference type="AlphaFoldDB" id="A0A3Q8S8K4"/>
<dbReference type="KEGG" id="plen:EIM92_00590"/>
<protein>
    <submittedName>
        <fullName evidence="3">Uncharacterized protein</fullName>
    </submittedName>
</protein>
<sequence>MKQRMIRIVSIIFTAMLVIGFLGAPRAGAGYIDDFLKGVKVLSELPNEVNEIKENYQVTLDRLEEAQGTLEAYRQQNEELMASNKELAATVSALTEAQEIREANARKTRIMIITGVALLAGYFILLRVIRFVLRK</sequence>
<evidence type="ECO:0000256" key="2">
    <source>
        <dbReference type="SAM" id="Phobius"/>
    </source>
</evidence>
<dbReference type="Proteomes" id="UP000273145">
    <property type="component" value="Chromosome"/>
</dbReference>
<evidence type="ECO:0000313" key="4">
    <source>
        <dbReference type="Proteomes" id="UP000273145"/>
    </source>
</evidence>
<feature type="transmembrane region" description="Helical" evidence="2">
    <location>
        <begin position="110"/>
        <end position="129"/>
    </location>
</feature>